<sequence>MSRNIRVSEPSAEMQIKIIRAYDACRSTKSDDAEYGKVSYVRFHMLFGFRPASGRESVTLVCPHCRP</sequence>
<organism evidence="1 2">
    <name type="scientific">Blautia luti</name>
    <dbReference type="NCBI Taxonomy" id="89014"/>
    <lineage>
        <taxon>Bacteria</taxon>
        <taxon>Bacillati</taxon>
        <taxon>Bacillota</taxon>
        <taxon>Clostridia</taxon>
        <taxon>Lachnospirales</taxon>
        <taxon>Lachnospiraceae</taxon>
        <taxon>Blautia</taxon>
    </lineage>
</organism>
<evidence type="ECO:0000313" key="1">
    <source>
        <dbReference type="EMBL" id="VUX39531.1"/>
    </source>
</evidence>
<keyword evidence="2" id="KW-1185">Reference proteome</keyword>
<accession>A0A564W3L3</accession>
<dbReference type="EMBL" id="CABHNW010000125">
    <property type="protein sequence ID" value="VUX39531.1"/>
    <property type="molecule type" value="Genomic_DNA"/>
</dbReference>
<gene>
    <name evidence="1" type="ORF">RSSSTS7063_00125</name>
</gene>
<dbReference type="Proteomes" id="UP000408482">
    <property type="component" value="Unassembled WGS sequence"/>
</dbReference>
<name>A0A564W3L3_9FIRM</name>
<dbReference type="AlphaFoldDB" id="A0A564W3L3"/>
<evidence type="ECO:0000313" key="2">
    <source>
        <dbReference type="Proteomes" id="UP000408482"/>
    </source>
</evidence>
<proteinExistence type="predicted"/>
<protein>
    <submittedName>
        <fullName evidence="1">Uncharacterized protein</fullName>
    </submittedName>
</protein>
<reference evidence="1 2" key="1">
    <citation type="submission" date="2019-07" db="EMBL/GenBank/DDBJ databases">
        <authorList>
            <person name="Hibberd C M."/>
            <person name="Gehrig L. J."/>
            <person name="Chang H.-W."/>
            <person name="Venkatesh S."/>
        </authorList>
    </citation>
    <scope>NUCLEOTIDE SEQUENCE [LARGE SCALE GENOMIC DNA]</scope>
    <source>
        <strain evidence="1">Blautia_luti_SSTS_Bg7063</strain>
    </source>
</reference>